<keyword evidence="4" id="KW-1185">Reference proteome</keyword>
<dbReference type="CDD" id="cd03786">
    <property type="entry name" value="GTB_UDP-GlcNAc_2-Epimerase"/>
    <property type="match status" value="1"/>
</dbReference>
<organism evidence="3 4">
    <name type="scientific">Lutibacter oricola</name>
    <dbReference type="NCBI Taxonomy" id="762486"/>
    <lineage>
        <taxon>Bacteria</taxon>
        <taxon>Pseudomonadati</taxon>
        <taxon>Bacteroidota</taxon>
        <taxon>Flavobacteriia</taxon>
        <taxon>Flavobacteriales</taxon>
        <taxon>Flavobacteriaceae</taxon>
        <taxon>Lutibacter</taxon>
    </lineage>
</organism>
<dbReference type="RefSeq" id="WP_090125775.1">
    <property type="nucleotide sequence ID" value="NZ_FNNJ01000012.1"/>
</dbReference>
<name>A0A1H3FQ33_9FLAO</name>
<protein>
    <submittedName>
        <fullName evidence="3">UDP-N-acetylglucosamine 2-epimerase (Non-hydrolysing)</fullName>
    </submittedName>
</protein>
<dbReference type="EMBL" id="FNNJ01000012">
    <property type="protein sequence ID" value="SDX92907.1"/>
    <property type="molecule type" value="Genomic_DNA"/>
</dbReference>
<dbReference type="Proteomes" id="UP000199595">
    <property type="component" value="Unassembled WGS sequence"/>
</dbReference>
<evidence type="ECO:0000259" key="2">
    <source>
        <dbReference type="Pfam" id="PF02350"/>
    </source>
</evidence>
<feature type="domain" description="UDP-N-acetylglucosamine 2-epimerase" evidence="2">
    <location>
        <begin position="31"/>
        <end position="358"/>
    </location>
</feature>
<reference evidence="3 4" key="1">
    <citation type="submission" date="2016-10" db="EMBL/GenBank/DDBJ databases">
        <authorList>
            <person name="de Groot N.N."/>
        </authorList>
    </citation>
    <scope>NUCLEOTIDE SEQUENCE [LARGE SCALE GENOMIC DNA]</scope>
    <source>
        <strain evidence="3 4">DSM 24956</strain>
    </source>
</reference>
<evidence type="ECO:0000313" key="3">
    <source>
        <dbReference type="EMBL" id="SDX92907.1"/>
    </source>
</evidence>
<dbReference type="NCBIfam" id="TIGR00236">
    <property type="entry name" value="wecB"/>
    <property type="match status" value="1"/>
</dbReference>
<keyword evidence="1" id="KW-0413">Isomerase</keyword>
<dbReference type="InterPro" id="IPR029767">
    <property type="entry name" value="WecB-like"/>
</dbReference>
<comment type="similarity">
    <text evidence="1">Belongs to the UDP-N-acetylglucosamine 2-epimerase family.</text>
</comment>
<dbReference type="STRING" id="762486.SAMN05444411_11217"/>
<sequence>MHITLIAGARPNFIKIAPIIHAIHKAKELGENIDCRLVHTGQHYDKKMSATFFEELNIPHPNTNLGCGGGSQAEQTASILIAFEKELIANPTDLVLVVGDVTSTMACAIVAKKLNTKVTHVEAGIRSFDLTMPEEINRMVTDSITDYFFTTSTNANENLVKSGVNEKNVYFVGNVMIDTLLANKPNFKKPLFFDELQLKEKEYFVLTMHRPANVDEIEKFRQMMFEIVNNVHQLPVLFPIHPRTAKIIKELNLNASNLIIVDPLGYLEFNYLVQHSKAVITDSGGITEETTVMGIPCLTLRDNTERPETITLGTNELIGTNPKKIKPGLDKLFAGKWKKGGIPELWDGKTAERIIDEILILFK</sequence>
<dbReference type="InterPro" id="IPR003331">
    <property type="entry name" value="UDP_GlcNAc_Epimerase_2_dom"/>
</dbReference>
<proteinExistence type="inferred from homology"/>
<dbReference type="Pfam" id="PF02350">
    <property type="entry name" value="Epimerase_2"/>
    <property type="match status" value="1"/>
</dbReference>
<dbReference type="OrthoDB" id="9803238at2"/>
<dbReference type="GO" id="GO:0016853">
    <property type="term" value="F:isomerase activity"/>
    <property type="evidence" value="ECO:0007669"/>
    <property type="project" value="UniProtKB-KW"/>
</dbReference>
<dbReference type="SUPFAM" id="SSF53756">
    <property type="entry name" value="UDP-Glycosyltransferase/glycogen phosphorylase"/>
    <property type="match status" value="1"/>
</dbReference>
<gene>
    <name evidence="3" type="ORF">SAMN05444411_11217</name>
</gene>
<dbReference type="Gene3D" id="3.40.50.2000">
    <property type="entry name" value="Glycogen Phosphorylase B"/>
    <property type="match status" value="2"/>
</dbReference>
<dbReference type="PANTHER" id="PTHR43174:SF1">
    <property type="entry name" value="UDP-N-ACETYLGLUCOSAMINE 2-EPIMERASE"/>
    <property type="match status" value="1"/>
</dbReference>
<evidence type="ECO:0000256" key="1">
    <source>
        <dbReference type="RuleBase" id="RU003513"/>
    </source>
</evidence>
<dbReference type="AlphaFoldDB" id="A0A1H3FQ33"/>
<dbReference type="PANTHER" id="PTHR43174">
    <property type="entry name" value="UDP-N-ACETYLGLUCOSAMINE 2-EPIMERASE"/>
    <property type="match status" value="1"/>
</dbReference>
<accession>A0A1H3FQ33</accession>
<evidence type="ECO:0000313" key="4">
    <source>
        <dbReference type="Proteomes" id="UP000199595"/>
    </source>
</evidence>